<evidence type="ECO:0000256" key="3">
    <source>
        <dbReference type="ARBA" id="ARBA00022884"/>
    </source>
</evidence>
<dbReference type="OrthoDB" id="497380at2759"/>
<accession>S8CC14</accession>
<dbReference type="InterPro" id="IPR012959">
    <property type="entry name" value="CPL_dom"/>
</dbReference>
<feature type="compositionally biased region" description="Acidic residues" evidence="5">
    <location>
        <begin position="436"/>
        <end position="452"/>
    </location>
</feature>
<dbReference type="PANTHER" id="PTHR13389:SF0">
    <property type="entry name" value="PUMILIO HOMOLOG 3"/>
    <property type="match status" value="1"/>
</dbReference>
<feature type="region of interest" description="Disordered" evidence="5">
    <location>
        <begin position="1"/>
        <end position="75"/>
    </location>
</feature>
<feature type="non-terminal residue" evidence="7">
    <location>
        <position position="626"/>
    </location>
</feature>
<dbReference type="Gene3D" id="1.25.10.10">
    <property type="entry name" value="Leucine-rich Repeat Variant"/>
    <property type="match status" value="1"/>
</dbReference>
<dbReference type="InterPro" id="IPR016024">
    <property type="entry name" value="ARM-type_fold"/>
</dbReference>
<evidence type="ECO:0000256" key="4">
    <source>
        <dbReference type="PROSITE-ProRule" id="PRU00317"/>
    </source>
</evidence>
<dbReference type="PROSITE" id="PS50302">
    <property type="entry name" value="PUM"/>
    <property type="match status" value="1"/>
</dbReference>
<feature type="compositionally biased region" description="Basic and acidic residues" evidence="5">
    <location>
        <begin position="37"/>
        <end position="69"/>
    </location>
</feature>
<feature type="compositionally biased region" description="Low complexity" evidence="5">
    <location>
        <begin position="18"/>
        <end position="35"/>
    </location>
</feature>
<feature type="repeat" description="Pumilio" evidence="4">
    <location>
        <begin position="147"/>
        <end position="182"/>
    </location>
</feature>
<evidence type="ECO:0000313" key="7">
    <source>
        <dbReference type="EMBL" id="EPS61931.1"/>
    </source>
</evidence>
<reference evidence="7 8" key="1">
    <citation type="journal article" date="2013" name="BMC Genomics">
        <title>The miniature genome of a carnivorous plant Genlisea aurea contains a low number of genes and short non-coding sequences.</title>
        <authorList>
            <person name="Leushkin E.V."/>
            <person name="Sutormin R.A."/>
            <person name="Nabieva E.R."/>
            <person name="Penin A.A."/>
            <person name="Kondrashov A.S."/>
            <person name="Logacheva M.D."/>
        </authorList>
    </citation>
    <scope>NUCLEOTIDE SEQUENCE [LARGE SCALE GENOMIC DNA]</scope>
</reference>
<name>S8CC14_9LAMI</name>
<dbReference type="InterPro" id="IPR033133">
    <property type="entry name" value="PUM-HD"/>
</dbReference>
<feature type="compositionally biased region" description="Basic and acidic residues" evidence="5">
    <location>
        <begin position="453"/>
        <end position="463"/>
    </location>
</feature>
<evidence type="ECO:0000256" key="1">
    <source>
        <dbReference type="ARBA" id="ARBA00022737"/>
    </source>
</evidence>
<keyword evidence="1" id="KW-0677">Repeat</keyword>
<dbReference type="InterPro" id="IPR040059">
    <property type="entry name" value="PUM3"/>
</dbReference>
<evidence type="ECO:0000259" key="6">
    <source>
        <dbReference type="PROSITE" id="PS50303"/>
    </source>
</evidence>
<sequence>KQLNKRKRSQKQETDGASLNSSKPKLISKPKSVLKVNRKEADKPGQKQEKAVVVDKKLSRSRSKELAEARKKKRRKHYTLEQELNKLWEKMRQRNIPKVDRSRLISETLNKMKGKISEIAGSHVSSRVLQTCVKHCTQDERDLVFMELRPNFISLARNTYAVHLITKMLDNASKEQLAEFISSLHGHVGALLRHMVGSLVIEHAYNLGNATQKQAMLSELYSPELQLFKDLVTMKESRLQDVITKLQLSKPSVLRHMASILQPIVEKGILDHSIIHRALIEYLSIADQSSAADIIQLLSGESLVRMIHTKDGYRLGVLCVRHGTPKERKKIIKGMKDHVNKIAQDKFGSLVLVCIFSIVDDTRLVSEIIIRELEKNLKELLLDQSGRRPFLQLLHPDCPRYFGPDDLSSLSHFIPSLRKKAFSLAPFSSPFAGPVDTEDAGEDVNGETDDSIADAHPDGGKKDPHLRRKELLVDSGLAEKLVDACCEMGENLLKSKYGKEVLYEVATGGANGILKPSLGEKLQKLHETIASIAALPKPEESAEEHILEQFHSSRTIRKLILDCPEFALVLWDKALRGKCSMWCKGHSSKVITAYLESSDPDVVELAKEELQALIDKGEFSFEPRKK</sequence>
<dbReference type="InterPro" id="IPR011989">
    <property type="entry name" value="ARM-like"/>
</dbReference>
<dbReference type="GO" id="GO:0005730">
    <property type="term" value="C:nucleolus"/>
    <property type="evidence" value="ECO:0007669"/>
    <property type="project" value="TreeGrafter"/>
</dbReference>
<feature type="domain" description="PUM-HD" evidence="6">
    <location>
        <begin position="83"/>
        <end position="439"/>
    </location>
</feature>
<dbReference type="Proteomes" id="UP000015453">
    <property type="component" value="Unassembled WGS sequence"/>
</dbReference>
<dbReference type="EMBL" id="AUSU01006503">
    <property type="protein sequence ID" value="EPS61931.1"/>
    <property type="molecule type" value="Genomic_DNA"/>
</dbReference>
<protein>
    <recommendedName>
        <fullName evidence="6">PUM-HD domain-containing protein</fullName>
    </recommendedName>
</protein>
<dbReference type="Pfam" id="PF08144">
    <property type="entry name" value="CPL"/>
    <property type="match status" value="1"/>
</dbReference>
<dbReference type="GO" id="GO:0006417">
    <property type="term" value="P:regulation of translation"/>
    <property type="evidence" value="ECO:0007669"/>
    <property type="project" value="UniProtKB-KW"/>
</dbReference>
<dbReference type="AlphaFoldDB" id="S8CC14"/>
<organism evidence="7 8">
    <name type="scientific">Genlisea aurea</name>
    <dbReference type="NCBI Taxonomy" id="192259"/>
    <lineage>
        <taxon>Eukaryota</taxon>
        <taxon>Viridiplantae</taxon>
        <taxon>Streptophyta</taxon>
        <taxon>Embryophyta</taxon>
        <taxon>Tracheophyta</taxon>
        <taxon>Spermatophyta</taxon>
        <taxon>Magnoliopsida</taxon>
        <taxon>eudicotyledons</taxon>
        <taxon>Gunneridae</taxon>
        <taxon>Pentapetalae</taxon>
        <taxon>asterids</taxon>
        <taxon>lamiids</taxon>
        <taxon>Lamiales</taxon>
        <taxon>Lentibulariaceae</taxon>
        <taxon>Genlisea</taxon>
    </lineage>
</organism>
<dbReference type="PANTHER" id="PTHR13389">
    <property type="entry name" value="PUMILIO HOMOLOG 3"/>
    <property type="match status" value="1"/>
</dbReference>
<dbReference type="SMART" id="SM00025">
    <property type="entry name" value="Pumilio"/>
    <property type="match status" value="5"/>
</dbReference>
<dbReference type="PROSITE" id="PS50303">
    <property type="entry name" value="PUM_HD"/>
    <property type="match status" value="1"/>
</dbReference>
<dbReference type="SUPFAM" id="SSF48371">
    <property type="entry name" value="ARM repeat"/>
    <property type="match status" value="1"/>
</dbReference>
<evidence type="ECO:0000313" key="8">
    <source>
        <dbReference type="Proteomes" id="UP000015453"/>
    </source>
</evidence>
<dbReference type="InterPro" id="IPR001313">
    <property type="entry name" value="Pumilio_RNA-bd_rpt"/>
</dbReference>
<gene>
    <name evidence="7" type="ORF">M569_12862</name>
</gene>
<keyword evidence="8" id="KW-1185">Reference proteome</keyword>
<feature type="region of interest" description="Disordered" evidence="5">
    <location>
        <begin position="434"/>
        <end position="466"/>
    </location>
</feature>
<evidence type="ECO:0000256" key="2">
    <source>
        <dbReference type="ARBA" id="ARBA00022845"/>
    </source>
</evidence>
<keyword evidence="2" id="KW-0810">Translation regulation</keyword>
<dbReference type="Pfam" id="PF22493">
    <property type="entry name" value="PUF_NOP9"/>
    <property type="match status" value="1"/>
</dbReference>
<dbReference type="GO" id="GO:0003729">
    <property type="term" value="F:mRNA binding"/>
    <property type="evidence" value="ECO:0007669"/>
    <property type="project" value="TreeGrafter"/>
</dbReference>
<evidence type="ECO:0000256" key="5">
    <source>
        <dbReference type="SAM" id="MobiDB-lite"/>
    </source>
</evidence>
<feature type="non-terminal residue" evidence="7">
    <location>
        <position position="1"/>
    </location>
</feature>
<comment type="caution">
    <text evidence="7">The sequence shown here is derived from an EMBL/GenBank/DDBJ whole genome shotgun (WGS) entry which is preliminary data.</text>
</comment>
<keyword evidence="3" id="KW-0694">RNA-binding</keyword>
<proteinExistence type="predicted"/>